<dbReference type="AlphaFoldDB" id="A0A3E0DX63"/>
<gene>
    <name evidence="1" type="ORF">C8N25_106188</name>
</gene>
<keyword evidence="2" id="KW-1185">Reference proteome</keyword>
<dbReference type="RefSeq" id="WP_140160619.1">
    <property type="nucleotide sequence ID" value="NZ_MSSW01000061.1"/>
</dbReference>
<dbReference type="Proteomes" id="UP000256405">
    <property type="component" value="Unassembled WGS sequence"/>
</dbReference>
<protein>
    <submittedName>
        <fullName evidence="1">Uncharacterized protein</fullName>
    </submittedName>
</protein>
<dbReference type="EMBL" id="QUNF01000006">
    <property type="protein sequence ID" value="REG90687.1"/>
    <property type="molecule type" value="Genomic_DNA"/>
</dbReference>
<comment type="caution">
    <text evidence="1">The sequence shown here is derived from an EMBL/GenBank/DDBJ whole genome shotgun (WGS) entry which is preliminary data.</text>
</comment>
<reference evidence="1 2" key="1">
    <citation type="submission" date="2018-08" db="EMBL/GenBank/DDBJ databases">
        <title>Genomic Encyclopedia of Archaeal and Bacterial Type Strains, Phase II (KMG-II): from individual species to whole genera.</title>
        <authorList>
            <person name="Goeker M."/>
        </authorList>
    </citation>
    <scope>NUCLEOTIDE SEQUENCE [LARGE SCALE GENOMIC DNA]</scope>
    <source>
        <strain evidence="1 2">DSM 15986</strain>
    </source>
</reference>
<accession>A0A3E0DX63</accession>
<dbReference type="PROSITE" id="PS51257">
    <property type="entry name" value="PROKAR_LIPOPROTEIN"/>
    <property type="match status" value="1"/>
</dbReference>
<evidence type="ECO:0000313" key="1">
    <source>
        <dbReference type="EMBL" id="REG90687.1"/>
    </source>
</evidence>
<sequence length="195" mass="20859">MKRNFSTLLILVVSLAFTSCKDDDDDPNVVQVKINNVVPEQYLQIVRGLGMETYTGDTPPDISGTYLMSPNLLLRSNIPNDAPSNSPFVNYTINFTNQNSSNFSISFTGSASGEQDSSNSAVIAGSGNDFSVYGKSTTVVGSNSVVLGVIYSGTMEGGKIKNLKRAIIVLDDSKGGPNLLKNENARVFQDGDRSS</sequence>
<organism evidence="1 2">
    <name type="scientific">Algoriphagus antarcticus</name>
    <dbReference type="NCBI Taxonomy" id="238540"/>
    <lineage>
        <taxon>Bacteria</taxon>
        <taxon>Pseudomonadati</taxon>
        <taxon>Bacteroidota</taxon>
        <taxon>Cytophagia</taxon>
        <taxon>Cytophagales</taxon>
        <taxon>Cyclobacteriaceae</taxon>
        <taxon>Algoriphagus</taxon>
    </lineage>
</organism>
<name>A0A3E0DX63_9BACT</name>
<proteinExistence type="predicted"/>
<dbReference type="OrthoDB" id="963103at2"/>
<evidence type="ECO:0000313" key="2">
    <source>
        <dbReference type="Proteomes" id="UP000256405"/>
    </source>
</evidence>